<feature type="domain" description="Transposase (putative) gypsy type" evidence="1">
    <location>
        <begin position="45"/>
        <end position="102"/>
    </location>
</feature>
<dbReference type="AlphaFoldDB" id="A0A371GPF2"/>
<evidence type="ECO:0000313" key="2">
    <source>
        <dbReference type="EMBL" id="RDX92421.1"/>
    </source>
</evidence>
<dbReference type="OrthoDB" id="1436631at2759"/>
<organism evidence="2 3">
    <name type="scientific">Mucuna pruriens</name>
    <name type="common">Velvet bean</name>
    <name type="synonym">Dolichos pruriens</name>
    <dbReference type="NCBI Taxonomy" id="157652"/>
    <lineage>
        <taxon>Eukaryota</taxon>
        <taxon>Viridiplantae</taxon>
        <taxon>Streptophyta</taxon>
        <taxon>Embryophyta</taxon>
        <taxon>Tracheophyta</taxon>
        <taxon>Spermatophyta</taxon>
        <taxon>Magnoliopsida</taxon>
        <taxon>eudicotyledons</taxon>
        <taxon>Gunneridae</taxon>
        <taxon>Pentapetalae</taxon>
        <taxon>rosids</taxon>
        <taxon>fabids</taxon>
        <taxon>Fabales</taxon>
        <taxon>Fabaceae</taxon>
        <taxon>Papilionoideae</taxon>
        <taxon>50 kb inversion clade</taxon>
        <taxon>NPAAA clade</taxon>
        <taxon>indigoferoid/millettioid clade</taxon>
        <taxon>Phaseoleae</taxon>
        <taxon>Mucuna</taxon>
    </lineage>
</organism>
<dbReference type="InterPro" id="IPR007321">
    <property type="entry name" value="Transposase_28"/>
</dbReference>
<evidence type="ECO:0000259" key="1">
    <source>
        <dbReference type="Pfam" id="PF04195"/>
    </source>
</evidence>
<reference evidence="2" key="1">
    <citation type="submission" date="2018-05" db="EMBL/GenBank/DDBJ databases">
        <title>Draft genome of Mucuna pruriens seed.</title>
        <authorList>
            <person name="Nnadi N.E."/>
            <person name="Vos R."/>
            <person name="Hasami M.H."/>
            <person name="Devisetty U.K."/>
            <person name="Aguiy J.C."/>
        </authorList>
    </citation>
    <scope>NUCLEOTIDE SEQUENCE [LARGE SCALE GENOMIC DNA]</scope>
    <source>
        <strain evidence="2">JCA_2017</strain>
    </source>
</reference>
<evidence type="ECO:0000313" key="3">
    <source>
        <dbReference type="Proteomes" id="UP000257109"/>
    </source>
</evidence>
<feature type="non-terminal residue" evidence="2">
    <location>
        <position position="1"/>
    </location>
</feature>
<protein>
    <recommendedName>
        <fullName evidence="1">Transposase (putative) gypsy type domain-containing protein</fullName>
    </recommendedName>
</protein>
<dbReference type="PANTHER" id="PTHR31099:SF49">
    <property type="entry name" value="MYOSIN HEAVY CHAIN-LIKE PROTEIN"/>
    <property type="match status" value="1"/>
</dbReference>
<dbReference type="EMBL" id="QJKJ01004873">
    <property type="protein sequence ID" value="RDX92421.1"/>
    <property type="molecule type" value="Genomic_DNA"/>
</dbReference>
<accession>A0A371GPF2</accession>
<comment type="caution">
    <text evidence="2">The sequence shown here is derived from an EMBL/GenBank/DDBJ whole genome shotgun (WGS) entry which is preliminary data.</text>
</comment>
<dbReference type="PANTHER" id="PTHR31099">
    <property type="entry name" value="OS06G0165300 PROTEIN"/>
    <property type="match status" value="1"/>
</dbReference>
<name>A0A371GPF2_MUCPR</name>
<dbReference type="Proteomes" id="UP000257109">
    <property type="component" value="Unassembled WGS sequence"/>
</dbReference>
<gene>
    <name evidence="2" type="ORF">CR513_25438</name>
</gene>
<dbReference type="Pfam" id="PF04195">
    <property type="entry name" value="Transposase_28"/>
    <property type="match status" value="1"/>
</dbReference>
<keyword evidence="3" id="KW-1185">Reference proteome</keyword>
<proteinExistence type="predicted"/>
<sequence length="113" mass="12640">MASAICQPKSWSVSVSACQQGESVCMCLTEGAEPFFYLYDTLHSKLGIKLPFTHFERAILHALNVAPTQLHPNSWAFVQAFELLCEDLGKAPSLGVFFWFFSPRKTNQVVGLR</sequence>